<comment type="similarity">
    <text evidence="1">Belongs to the Bcl-2 family.</text>
</comment>
<sequence>IISSIGPSDTKDLLKRVLEEMFKTGEYNWGRVAAVFAFAFRLCAKALLEKWKVSLVRYIIHPVLLFFRERIAPWIVGIGGWHTILTYVQEQRLPFLNPVMTTVAERFAYFAAGFLLCMLWYSWFSWFS</sequence>
<evidence type="ECO:0000313" key="6">
    <source>
        <dbReference type="Proteomes" id="UP001519460"/>
    </source>
</evidence>
<feature type="transmembrane region" description="Helical" evidence="3">
    <location>
        <begin position="108"/>
        <end position="127"/>
    </location>
</feature>
<reference evidence="5 6" key="1">
    <citation type="journal article" date="2023" name="Sci. Data">
        <title>Genome assembly of the Korean intertidal mud-creeper Batillaria attramentaria.</title>
        <authorList>
            <person name="Patra A.K."/>
            <person name="Ho P.T."/>
            <person name="Jun S."/>
            <person name="Lee S.J."/>
            <person name="Kim Y."/>
            <person name="Won Y.J."/>
        </authorList>
    </citation>
    <scope>NUCLEOTIDE SEQUENCE [LARGE SCALE GENOMIC DNA]</scope>
    <source>
        <strain evidence="5">Wonlab-2016</strain>
    </source>
</reference>
<accession>A0ABD0KGJ2</accession>
<dbReference type="InterPro" id="IPR002475">
    <property type="entry name" value="Bcl2-like"/>
</dbReference>
<dbReference type="Proteomes" id="UP001519460">
    <property type="component" value="Unassembled WGS sequence"/>
</dbReference>
<evidence type="ECO:0000313" key="5">
    <source>
        <dbReference type="EMBL" id="KAK7486368.1"/>
    </source>
</evidence>
<organism evidence="5 6">
    <name type="scientific">Batillaria attramentaria</name>
    <dbReference type="NCBI Taxonomy" id="370345"/>
    <lineage>
        <taxon>Eukaryota</taxon>
        <taxon>Metazoa</taxon>
        <taxon>Spiralia</taxon>
        <taxon>Lophotrochozoa</taxon>
        <taxon>Mollusca</taxon>
        <taxon>Gastropoda</taxon>
        <taxon>Caenogastropoda</taxon>
        <taxon>Sorbeoconcha</taxon>
        <taxon>Cerithioidea</taxon>
        <taxon>Batillariidae</taxon>
        <taxon>Batillaria</taxon>
    </lineage>
</organism>
<comment type="caution">
    <text evidence="5">The sequence shown here is derived from an EMBL/GenBank/DDBJ whole genome shotgun (WGS) entry which is preliminary data.</text>
</comment>
<dbReference type="PROSITE" id="PS50062">
    <property type="entry name" value="BCL2_FAMILY"/>
    <property type="match status" value="1"/>
</dbReference>
<protein>
    <recommendedName>
        <fullName evidence="4">Bcl-2 Bcl-2 homology region 1-3 domain-containing protein</fullName>
    </recommendedName>
</protein>
<dbReference type="Pfam" id="PF00452">
    <property type="entry name" value="Bcl-2"/>
    <property type="match status" value="1"/>
</dbReference>
<evidence type="ECO:0000256" key="1">
    <source>
        <dbReference type="ARBA" id="ARBA00009458"/>
    </source>
</evidence>
<dbReference type="SUPFAM" id="SSF56854">
    <property type="entry name" value="Bcl-2 inhibitors of programmed cell death"/>
    <property type="match status" value="1"/>
</dbReference>
<dbReference type="InterPro" id="IPR046371">
    <property type="entry name" value="Bcl-2_BH1-3"/>
</dbReference>
<dbReference type="GO" id="GO:0006915">
    <property type="term" value="P:apoptotic process"/>
    <property type="evidence" value="ECO:0007669"/>
    <property type="project" value="UniProtKB-KW"/>
</dbReference>
<dbReference type="Gene3D" id="1.10.437.10">
    <property type="entry name" value="Blc2-like"/>
    <property type="match status" value="1"/>
</dbReference>
<dbReference type="InterPro" id="IPR036834">
    <property type="entry name" value="Bcl-2-like_sf"/>
</dbReference>
<keyword evidence="3" id="KW-0812">Transmembrane</keyword>
<gene>
    <name evidence="5" type="ORF">BaRGS_00022416</name>
</gene>
<keyword evidence="2" id="KW-0053">Apoptosis</keyword>
<feature type="non-terminal residue" evidence="5">
    <location>
        <position position="1"/>
    </location>
</feature>
<keyword evidence="6" id="KW-1185">Reference proteome</keyword>
<feature type="domain" description="Bcl-2 Bcl-2 homology region 1-3" evidence="4">
    <location>
        <begin position="7"/>
        <end position="81"/>
    </location>
</feature>
<name>A0ABD0KGJ2_9CAEN</name>
<dbReference type="AlphaFoldDB" id="A0ABD0KGJ2"/>
<evidence type="ECO:0000256" key="2">
    <source>
        <dbReference type="ARBA" id="ARBA00022703"/>
    </source>
</evidence>
<proteinExistence type="inferred from homology"/>
<keyword evidence="3" id="KW-1133">Transmembrane helix</keyword>
<dbReference type="PANTHER" id="PTHR11256:SF56">
    <property type="entry name" value="BCL-2 BCL-2 HOMOLOGY REGION 1-3 DOMAIN-CONTAINING PROTEIN"/>
    <property type="match status" value="1"/>
</dbReference>
<evidence type="ECO:0000256" key="3">
    <source>
        <dbReference type="SAM" id="Phobius"/>
    </source>
</evidence>
<dbReference type="PRINTS" id="PR01862">
    <property type="entry name" value="BCL2FAMILY"/>
</dbReference>
<dbReference type="InterPro" id="IPR026298">
    <property type="entry name" value="Bcl-2_fam"/>
</dbReference>
<dbReference type="PANTHER" id="PTHR11256">
    <property type="entry name" value="BCL-2 RELATED"/>
    <property type="match status" value="1"/>
</dbReference>
<dbReference type="EMBL" id="JACVVK020000180">
    <property type="protein sequence ID" value="KAK7486368.1"/>
    <property type="molecule type" value="Genomic_DNA"/>
</dbReference>
<keyword evidence="3" id="KW-0472">Membrane</keyword>
<evidence type="ECO:0000259" key="4">
    <source>
        <dbReference type="Pfam" id="PF00452"/>
    </source>
</evidence>